<gene>
    <name evidence="1" type="ORF">PENTCL1PPCAC_13298</name>
</gene>
<reference evidence="1" key="1">
    <citation type="submission" date="2023-10" db="EMBL/GenBank/DDBJ databases">
        <title>Genome assembly of Pristionchus species.</title>
        <authorList>
            <person name="Yoshida K."/>
            <person name="Sommer R.J."/>
        </authorList>
    </citation>
    <scope>NUCLEOTIDE SEQUENCE</scope>
    <source>
        <strain evidence="1">RS0144</strain>
    </source>
</reference>
<evidence type="ECO:0000313" key="1">
    <source>
        <dbReference type="EMBL" id="GMS91123.1"/>
    </source>
</evidence>
<dbReference type="EMBL" id="BTSX01000003">
    <property type="protein sequence ID" value="GMS91123.1"/>
    <property type="molecule type" value="Genomic_DNA"/>
</dbReference>
<feature type="non-terminal residue" evidence="1">
    <location>
        <position position="117"/>
    </location>
</feature>
<keyword evidence="2" id="KW-1185">Reference proteome</keyword>
<comment type="caution">
    <text evidence="1">The sequence shown here is derived from an EMBL/GenBank/DDBJ whole genome shotgun (WGS) entry which is preliminary data.</text>
</comment>
<organism evidence="1 2">
    <name type="scientific">Pristionchus entomophagus</name>
    <dbReference type="NCBI Taxonomy" id="358040"/>
    <lineage>
        <taxon>Eukaryota</taxon>
        <taxon>Metazoa</taxon>
        <taxon>Ecdysozoa</taxon>
        <taxon>Nematoda</taxon>
        <taxon>Chromadorea</taxon>
        <taxon>Rhabditida</taxon>
        <taxon>Rhabditina</taxon>
        <taxon>Diplogasteromorpha</taxon>
        <taxon>Diplogasteroidea</taxon>
        <taxon>Neodiplogasteridae</taxon>
        <taxon>Pristionchus</taxon>
    </lineage>
</organism>
<protein>
    <submittedName>
        <fullName evidence="1">Uncharacterized protein</fullName>
    </submittedName>
</protein>
<dbReference type="Proteomes" id="UP001432027">
    <property type="component" value="Unassembled WGS sequence"/>
</dbReference>
<evidence type="ECO:0000313" key="2">
    <source>
        <dbReference type="Proteomes" id="UP001432027"/>
    </source>
</evidence>
<dbReference type="AlphaFoldDB" id="A0AAV5TE70"/>
<feature type="non-terminal residue" evidence="1">
    <location>
        <position position="1"/>
    </location>
</feature>
<name>A0AAV5TE70_9BILA</name>
<sequence length="117" mass="13777">LLQTHIPIGLFYKMISLHKYLSFDYGYVILTFNEWNNALEIISDHRNLRIVKFTMESATIVSYLRSYGISESSEDGERVGEFEVLGNYPEDMICHSYASIHLRFKNCWISIRSLEWT</sequence>
<accession>A0AAV5TE70</accession>
<proteinExistence type="predicted"/>